<reference evidence="2 3" key="1">
    <citation type="submission" date="2018-11" db="EMBL/GenBank/DDBJ databases">
        <title>The draft genome sequence of Amphritea balenae JAMM 1525T.</title>
        <authorList>
            <person name="Fang Z."/>
            <person name="Zhang Y."/>
            <person name="Han X."/>
        </authorList>
    </citation>
    <scope>NUCLEOTIDE SEQUENCE [LARGE SCALE GENOMIC DNA]</scope>
    <source>
        <strain evidence="2 3">JAMM 1525</strain>
    </source>
</reference>
<comment type="caution">
    <text evidence="2">The sequence shown here is derived from an EMBL/GenBank/DDBJ whole genome shotgun (WGS) entry which is preliminary data.</text>
</comment>
<name>A0A3P1SIH7_9GAMM</name>
<dbReference type="RefSeq" id="WP_124927954.1">
    <property type="nucleotide sequence ID" value="NZ_BMOH01000001.1"/>
</dbReference>
<organism evidence="2 3">
    <name type="scientific">Amphritea balenae</name>
    <dbReference type="NCBI Taxonomy" id="452629"/>
    <lineage>
        <taxon>Bacteria</taxon>
        <taxon>Pseudomonadati</taxon>
        <taxon>Pseudomonadota</taxon>
        <taxon>Gammaproteobacteria</taxon>
        <taxon>Oceanospirillales</taxon>
        <taxon>Oceanospirillaceae</taxon>
        <taxon>Amphritea</taxon>
    </lineage>
</organism>
<evidence type="ECO:0000313" key="3">
    <source>
        <dbReference type="Proteomes" id="UP000267535"/>
    </source>
</evidence>
<dbReference type="EMBL" id="RQXV01000016">
    <property type="protein sequence ID" value="RRC96846.1"/>
    <property type="molecule type" value="Genomic_DNA"/>
</dbReference>
<evidence type="ECO:0000313" key="2">
    <source>
        <dbReference type="EMBL" id="RRC96846.1"/>
    </source>
</evidence>
<keyword evidence="3" id="KW-1185">Reference proteome</keyword>
<accession>A0A3P1SIH7</accession>
<dbReference type="OrthoDB" id="6089460at2"/>
<feature type="region of interest" description="Disordered" evidence="1">
    <location>
        <begin position="65"/>
        <end position="102"/>
    </location>
</feature>
<protein>
    <submittedName>
        <fullName evidence="2">Uncharacterized protein</fullName>
    </submittedName>
</protein>
<proteinExistence type="predicted"/>
<evidence type="ECO:0000256" key="1">
    <source>
        <dbReference type="SAM" id="MobiDB-lite"/>
    </source>
</evidence>
<feature type="compositionally biased region" description="Polar residues" evidence="1">
    <location>
        <begin position="69"/>
        <end position="79"/>
    </location>
</feature>
<gene>
    <name evidence="2" type="ORF">EHS89_20030</name>
</gene>
<sequence>MKSYLFTTETDRGGVMLCDIDDFDEGVKYLCHRFDGVVRVEAGEQLWELEAGKQPARAFASVPGAYTEQADNQEQSSVAGTVAESQPEPHVEPANNEADLFG</sequence>
<dbReference type="Proteomes" id="UP000267535">
    <property type="component" value="Unassembled WGS sequence"/>
</dbReference>
<dbReference type="AlphaFoldDB" id="A0A3P1SIH7"/>